<protein>
    <submittedName>
        <fullName evidence="5">AraC family transcriptional regulator</fullName>
    </submittedName>
</protein>
<dbReference type="Pfam" id="PF00165">
    <property type="entry name" value="HTH_AraC"/>
    <property type="match status" value="1"/>
</dbReference>
<comment type="caution">
    <text evidence="5">The sequence shown here is derived from an EMBL/GenBank/DDBJ whole genome shotgun (WGS) entry which is preliminary data.</text>
</comment>
<evidence type="ECO:0000256" key="3">
    <source>
        <dbReference type="ARBA" id="ARBA00023163"/>
    </source>
</evidence>
<evidence type="ECO:0000259" key="4">
    <source>
        <dbReference type="PROSITE" id="PS01124"/>
    </source>
</evidence>
<dbReference type="GO" id="GO:0043565">
    <property type="term" value="F:sequence-specific DNA binding"/>
    <property type="evidence" value="ECO:0007669"/>
    <property type="project" value="InterPro"/>
</dbReference>
<dbReference type="InterPro" id="IPR020449">
    <property type="entry name" value="Tscrpt_reg_AraC-type_HTH"/>
</dbReference>
<dbReference type="Proteomes" id="UP000886111">
    <property type="component" value="Unassembled WGS sequence"/>
</dbReference>
<dbReference type="SUPFAM" id="SSF46689">
    <property type="entry name" value="Homeodomain-like"/>
    <property type="match status" value="1"/>
</dbReference>
<dbReference type="AlphaFoldDB" id="A0A7V5H692"/>
<evidence type="ECO:0000313" key="5">
    <source>
        <dbReference type="EMBL" id="HHE55248.1"/>
    </source>
</evidence>
<keyword evidence="1" id="KW-0805">Transcription regulation</keyword>
<organism evidence="5">
    <name type="scientific">Caldithrix abyssi</name>
    <dbReference type="NCBI Taxonomy" id="187145"/>
    <lineage>
        <taxon>Bacteria</taxon>
        <taxon>Pseudomonadati</taxon>
        <taxon>Calditrichota</taxon>
        <taxon>Calditrichia</taxon>
        <taxon>Calditrichales</taxon>
        <taxon>Calditrichaceae</taxon>
        <taxon>Caldithrix</taxon>
    </lineage>
</organism>
<dbReference type="GO" id="GO:0003700">
    <property type="term" value="F:DNA-binding transcription factor activity"/>
    <property type="evidence" value="ECO:0007669"/>
    <property type="project" value="InterPro"/>
</dbReference>
<reference evidence="5" key="1">
    <citation type="journal article" date="2020" name="mSystems">
        <title>Genome- and Community-Level Interaction Insights into Carbon Utilization and Element Cycling Functions of Hydrothermarchaeota in Hydrothermal Sediment.</title>
        <authorList>
            <person name="Zhou Z."/>
            <person name="Liu Y."/>
            <person name="Xu W."/>
            <person name="Pan J."/>
            <person name="Luo Z.H."/>
            <person name="Li M."/>
        </authorList>
    </citation>
    <scope>NUCLEOTIDE SEQUENCE [LARGE SCALE GENOMIC DNA]</scope>
    <source>
        <strain evidence="5">HyVt-76</strain>
    </source>
</reference>
<proteinExistence type="predicted"/>
<dbReference type="PRINTS" id="PR00032">
    <property type="entry name" value="HTHARAC"/>
</dbReference>
<gene>
    <name evidence="5" type="ORF">ENL21_05655</name>
</gene>
<keyword evidence="3" id="KW-0804">Transcription</keyword>
<feature type="domain" description="HTH araC/xylS-type" evidence="4">
    <location>
        <begin position="1"/>
        <end position="31"/>
    </location>
</feature>
<keyword evidence="2" id="KW-0238">DNA-binding</keyword>
<name>A0A7V5H692_CALAY</name>
<sequence length="31" mass="3725">MSETAYKLGFEHPQYFPRLFKKITGMSPKEY</sequence>
<evidence type="ECO:0000256" key="2">
    <source>
        <dbReference type="ARBA" id="ARBA00023125"/>
    </source>
</evidence>
<dbReference type="InterPro" id="IPR009057">
    <property type="entry name" value="Homeodomain-like_sf"/>
</dbReference>
<dbReference type="EMBL" id="DRTD01000416">
    <property type="protein sequence ID" value="HHE55248.1"/>
    <property type="molecule type" value="Genomic_DNA"/>
</dbReference>
<evidence type="ECO:0000256" key="1">
    <source>
        <dbReference type="ARBA" id="ARBA00023015"/>
    </source>
</evidence>
<dbReference type="Gene3D" id="1.10.10.60">
    <property type="entry name" value="Homeodomain-like"/>
    <property type="match status" value="1"/>
</dbReference>
<dbReference type="PROSITE" id="PS01124">
    <property type="entry name" value="HTH_ARAC_FAMILY_2"/>
    <property type="match status" value="1"/>
</dbReference>
<dbReference type="InterPro" id="IPR018060">
    <property type="entry name" value="HTH_AraC"/>
</dbReference>
<accession>A0A7V5H692</accession>